<protein>
    <submittedName>
        <fullName evidence="1">Uncharacterized protein</fullName>
    </submittedName>
</protein>
<dbReference type="EMBL" id="JALGRD010000002">
    <property type="protein sequence ID" value="MCJ0972725.1"/>
    <property type="molecule type" value="Genomic_DNA"/>
</dbReference>
<comment type="caution">
    <text evidence="1">The sequence shown here is derived from an EMBL/GenBank/DDBJ whole genome shotgun (WGS) entry which is preliminary data.</text>
</comment>
<dbReference type="AlphaFoldDB" id="A0A9X2ARP6"/>
<name>A0A9X2ARP6_9GAMM</name>
<evidence type="ECO:0000313" key="1">
    <source>
        <dbReference type="EMBL" id="MCJ0972725.1"/>
    </source>
</evidence>
<dbReference type="Proteomes" id="UP001139682">
    <property type="component" value="Unassembled WGS sequence"/>
</dbReference>
<sequence>MNGPRNHTGHRIGEWHHRAKLTDAQVAAVRADYESGKGGYLVLSKRYGCGMSTVRDIVQYRTRWAA</sequence>
<dbReference type="RefSeq" id="WP_243604908.1">
    <property type="nucleotide sequence ID" value="NZ_JALGRD010000002.1"/>
</dbReference>
<evidence type="ECO:0000313" key="2">
    <source>
        <dbReference type="Proteomes" id="UP001139682"/>
    </source>
</evidence>
<reference evidence="1" key="1">
    <citation type="submission" date="2022-03" db="EMBL/GenBank/DDBJ databases">
        <title>Pseudomonas marianensis sp. nov., a marine bacterium isolated from deep-sea sediments of the Mariana Trench.</title>
        <authorList>
            <person name="Wei Y."/>
        </authorList>
    </citation>
    <scope>NUCLEOTIDE SEQUENCE</scope>
    <source>
        <strain evidence="1">PS1</strain>
    </source>
</reference>
<keyword evidence="2" id="KW-1185">Reference proteome</keyword>
<accession>A0A9X2ARP6</accession>
<proteinExistence type="predicted"/>
<organism evidence="1 2">
    <name type="scientific">Stutzerimonas marianensis</name>
    <dbReference type="NCBI Taxonomy" id="2929513"/>
    <lineage>
        <taxon>Bacteria</taxon>
        <taxon>Pseudomonadati</taxon>
        <taxon>Pseudomonadota</taxon>
        <taxon>Gammaproteobacteria</taxon>
        <taxon>Pseudomonadales</taxon>
        <taxon>Pseudomonadaceae</taxon>
        <taxon>Stutzerimonas</taxon>
    </lineage>
</organism>
<gene>
    <name evidence="1" type="ORF">MST27_05005</name>
</gene>